<evidence type="ECO:0000313" key="2">
    <source>
        <dbReference type="Proteomes" id="UP000624709"/>
    </source>
</evidence>
<reference evidence="1 2" key="1">
    <citation type="submission" date="2021-01" db="EMBL/GenBank/DDBJ databases">
        <title>Whole genome shotgun sequence of Actinoplanes palleronii NBRC 14916.</title>
        <authorList>
            <person name="Komaki H."/>
            <person name="Tamura T."/>
        </authorList>
    </citation>
    <scope>NUCLEOTIDE SEQUENCE [LARGE SCALE GENOMIC DNA]</scope>
    <source>
        <strain evidence="1 2">NBRC 14916</strain>
    </source>
</reference>
<proteinExistence type="predicted"/>
<evidence type="ECO:0008006" key="3">
    <source>
        <dbReference type="Google" id="ProtNLM"/>
    </source>
</evidence>
<dbReference type="EMBL" id="BOMS01000125">
    <property type="protein sequence ID" value="GIE71406.1"/>
    <property type="molecule type" value="Genomic_DNA"/>
</dbReference>
<dbReference type="RefSeq" id="WP_203829265.1">
    <property type="nucleotide sequence ID" value="NZ_BAAATY010000023.1"/>
</dbReference>
<name>A0ABQ4BL85_9ACTN</name>
<accession>A0ABQ4BL85</accession>
<protein>
    <recommendedName>
        <fullName evidence="3">PE domain-containing protein</fullName>
    </recommendedName>
</protein>
<gene>
    <name evidence="1" type="ORF">Apa02nite_075140</name>
</gene>
<evidence type="ECO:0000313" key="1">
    <source>
        <dbReference type="EMBL" id="GIE71406.1"/>
    </source>
</evidence>
<dbReference type="Proteomes" id="UP000624709">
    <property type="component" value="Unassembled WGS sequence"/>
</dbReference>
<sequence>MIDQLHVDPALLESIADRLRRAGAALGGIGEPPPLDAGEAAAATAELLATIAASTANLAGGLQTAAGRVADAGLLYQAEDRAAALKISGAP</sequence>
<keyword evidence="2" id="KW-1185">Reference proteome</keyword>
<comment type="caution">
    <text evidence="1">The sequence shown here is derived from an EMBL/GenBank/DDBJ whole genome shotgun (WGS) entry which is preliminary data.</text>
</comment>
<organism evidence="1 2">
    <name type="scientific">Actinoplanes palleronii</name>
    <dbReference type="NCBI Taxonomy" id="113570"/>
    <lineage>
        <taxon>Bacteria</taxon>
        <taxon>Bacillati</taxon>
        <taxon>Actinomycetota</taxon>
        <taxon>Actinomycetes</taxon>
        <taxon>Micromonosporales</taxon>
        <taxon>Micromonosporaceae</taxon>
        <taxon>Actinoplanes</taxon>
    </lineage>
</organism>